<organism evidence="2 3">
    <name type="scientific">Orchesella cincta</name>
    <name type="common">Springtail</name>
    <name type="synonym">Podura cincta</name>
    <dbReference type="NCBI Taxonomy" id="48709"/>
    <lineage>
        <taxon>Eukaryota</taxon>
        <taxon>Metazoa</taxon>
        <taxon>Ecdysozoa</taxon>
        <taxon>Arthropoda</taxon>
        <taxon>Hexapoda</taxon>
        <taxon>Collembola</taxon>
        <taxon>Entomobryomorpha</taxon>
        <taxon>Entomobryoidea</taxon>
        <taxon>Orchesellidae</taxon>
        <taxon>Orchesellinae</taxon>
        <taxon>Orchesella</taxon>
    </lineage>
</organism>
<comment type="caution">
    <text evidence="2">The sequence shown here is derived from an EMBL/GenBank/DDBJ whole genome shotgun (WGS) entry which is preliminary data.</text>
</comment>
<dbReference type="PANTHER" id="PTHR34239">
    <property type="entry name" value="APPLE DOMAIN-CONTAINING PROTEIN"/>
    <property type="match status" value="1"/>
</dbReference>
<dbReference type="Proteomes" id="UP000094527">
    <property type="component" value="Unassembled WGS sequence"/>
</dbReference>
<evidence type="ECO:0000256" key="1">
    <source>
        <dbReference type="SAM" id="MobiDB-lite"/>
    </source>
</evidence>
<dbReference type="STRING" id="48709.A0A1D2M4A0"/>
<dbReference type="OrthoDB" id="7701249at2759"/>
<sequence>MPRSRSVSSSSSSSSKDGKRHKRKKSRKSGSSKKKRLDLLETEVSEIKQLVRELVQCQTDAAKANSTQQNSKQTDLKADEDNDSDTQNQDVLELSAVDEDIQELLGEPVKVAENGPDIHPEIATRWNAIAKKGLAKEDREKIRKKFIPPSNGCFGGPPLNMELNKAVNAFTRGRDEELFRIQKNMETSITGLGQLLSSFLDEKSELTRNDYIAMLSDSARFLVGTQYQVSAFRRKQIRLNIKDVKEAQAMVKISQDITKGTEKRPSQFMRDKPKEPAKPRGSTSSVQARSSLNFQRPLQTRTFRP</sequence>
<proteinExistence type="predicted"/>
<gene>
    <name evidence="2" type="ORF">Ocin01_18919</name>
</gene>
<accession>A0A1D2M4A0</accession>
<dbReference type="EMBL" id="LJIJ01004723">
    <property type="protein sequence ID" value="ODM87764.1"/>
    <property type="molecule type" value="Genomic_DNA"/>
</dbReference>
<feature type="compositionally biased region" description="Basic and acidic residues" evidence="1">
    <location>
        <begin position="259"/>
        <end position="278"/>
    </location>
</feature>
<name>A0A1D2M4A0_ORCCI</name>
<feature type="compositionally biased region" description="Polar residues" evidence="1">
    <location>
        <begin position="60"/>
        <end position="73"/>
    </location>
</feature>
<protein>
    <submittedName>
        <fullName evidence="2">Uncharacterized protein</fullName>
    </submittedName>
</protein>
<dbReference type="PANTHER" id="PTHR34239:SF2">
    <property type="entry name" value="TRANSPOSABLE ELEMENT P TRANSPOSASE_THAP9 CONSERVED DOMAIN-CONTAINING PROTEIN"/>
    <property type="match status" value="1"/>
</dbReference>
<feature type="compositionally biased region" description="Polar residues" evidence="1">
    <location>
        <begin position="281"/>
        <end position="305"/>
    </location>
</feature>
<evidence type="ECO:0000313" key="3">
    <source>
        <dbReference type="Proteomes" id="UP000094527"/>
    </source>
</evidence>
<feature type="compositionally biased region" description="Low complexity" evidence="1">
    <location>
        <begin position="1"/>
        <end position="15"/>
    </location>
</feature>
<dbReference type="AlphaFoldDB" id="A0A1D2M4A0"/>
<feature type="region of interest" description="Disordered" evidence="1">
    <location>
        <begin position="60"/>
        <end position="87"/>
    </location>
</feature>
<feature type="region of interest" description="Disordered" evidence="1">
    <location>
        <begin position="1"/>
        <end position="39"/>
    </location>
</feature>
<reference evidence="2 3" key="1">
    <citation type="journal article" date="2016" name="Genome Biol. Evol.">
        <title>Gene Family Evolution Reflects Adaptation to Soil Environmental Stressors in the Genome of the Collembolan Orchesella cincta.</title>
        <authorList>
            <person name="Faddeeva-Vakhrusheva A."/>
            <person name="Derks M.F."/>
            <person name="Anvar S.Y."/>
            <person name="Agamennone V."/>
            <person name="Suring W."/>
            <person name="Smit S."/>
            <person name="van Straalen N.M."/>
            <person name="Roelofs D."/>
        </authorList>
    </citation>
    <scope>NUCLEOTIDE SEQUENCE [LARGE SCALE GENOMIC DNA]</scope>
    <source>
        <tissue evidence="2">Mixed pool</tissue>
    </source>
</reference>
<feature type="compositionally biased region" description="Basic residues" evidence="1">
    <location>
        <begin position="18"/>
        <end position="36"/>
    </location>
</feature>
<feature type="region of interest" description="Disordered" evidence="1">
    <location>
        <begin position="255"/>
        <end position="305"/>
    </location>
</feature>
<keyword evidence="3" id="KW-1185">Reference proteome</keyword>
<evidence type="ECO:0000313" key="2">
    <source>
        <dbReference type="EMBL" id="ODM87764.1"/>
    </source>
</evidence>